<dbReference type="InterPro" id="IPR018948">
    <property type="entry name" value="GTP-bd_TrmE_N"/>
</dbReference>
<dbReference type="Pfam" id="PF10396">
    <property type="entry name" value="TrmE_N"/>
    <property type="match status" value="1"/>
</dbReference>
<organism evidence="1 2">
    <name type="scientific">Pristionchus pacificus</name>
    <name type="common">Parasitic nematode worm</name>
    <dbReference type="NCBI Taxonomy" id="54126"/>
    <lineage>
        <taxon>Eukaryota</taxon>
        <taxon>Metazoa</taxon>
        <taxon>Ecdysozoa</taxon>
        <taxon>Nematoda</taxon>
        <taxon>Chromadorea</taxon>
        <taxon>Rhabditida</taxon>
        <taxon>Rhabditina</taxon>
        <taxon>Diplogasteromorpha</taxon>
        <taxon>Diplogasteroidea</taxon>
        <taxon>Neodiplogasteridae</taxon>
        <taxon>Pristionchus</taxon>
    </lineage>
</organism>
<dbReference type="Gene3D" id="3.40.50.300">
    <property type="entry name" value="P-loop containing nucleotide triphosphate hydrolases"/>
    <property type="match status" value="1"/>
</dbReference>
<dbReference type="PANTHER" id="PTHR42714">
    <property type="entry name" value="TRNA MODIFICATION GTPASE GTPBP3"/>
    <property type="match status" value="1"/>
</dbReference>
<protein>
    <submittedName>
        <fullName evidence="1">Mtcu-1</fullName>
    </submittedName>
</protein>
<reference evidence="1" key="2">
    <citation type="submission" date="2022-06" db="UniProtKB">
        <authorList>
            <consortium name="EnsemblMetazoa"/>
        </authorList>
    </citation>
    <scope>IDENTIFICATION</scope>
    <source>
        <strain evidence="1">PS312</strain>
    </source>
</reference>
<dbReference type="Gene3D" id="3.30.505.10">
    <property type="entry name" value="SH2 domain"/>
    <property type="match status" value="1"/>
</dbReference>
<name>A0A2A6CCR5_PRIPA</name>
<keyword evidence="2" id="KW-1185">Reference proteome</keyword>
<dbReference type="InterPro" id="IPR027417">
    <property type="entry name" value="P-loop_NTPase"/>
</dbReference>
<dbReference type="Gene3D" id="1.20.120.430">
    <property type="entry name" value="tRNA modification GTPase MnmE domain 2"/>
    <property type="match status" value="1"/>
</dbReference>
<dbReference type="SUPFAM" id="SSF103025">
    <property type="entry name" value="Folate-binding domain"/>
    <property type="match status" value="1"/>
</dbReference>
<accession>A0A8R1ULA3</accession>
<evidence type="ECO:0000313" key="2">
    <source>
        <dbReference type="Proteomes" id="UP000005239"/>
    </source>
</evidence>
<reference evidence="2" key="1">
    <citation type="journal article" date="2008" name="Nat. Genet.">
        <title>The Pristionchus pacificus genome provides a unique perspective on nematode lifestyle and parasitism.</title>
        <authorList>
            <person name="Dieterich C."/>
            <person name="Clifton S.W."/>
            <person name="Schuster L.N."/>
            <person name="Chinwalla A."/>
            <person name="Delehaunty K."/>
            <person name="Dinkelacker I."/>
            <person name="Fulton L."/>
            <person name="Fulton R."/>
            <person name="Godfrey J."/>
            <person name="Minx P."/>
            <person name="Mitreva M."/>
            <person name="Roeseler W."/>
            <person name="Tian H."/>
            <person name="Witte H."/>
            <person name="Yang S.P."/>
            <person name="Wilson R.K."/>
            <person name="Sommer R.J."/>
        </authorList>
    </citation>
    <scope>NUCLEOTIDE SEQUENCE [LARGE SCALE GENOMIC DNA]</scope>
    <source>
        <strain evidence="2">PS312</strain>
    </source>
</reference>
<gene>
    <name evidence="1" type="primary">WBGene00205355</name>
</gene>
<dbReference type="CDD" id="cd14858">
    <property type="entry name" value="TrmE_N"/>
    <property type="match status" value="1"/>
</dbReference>
<proteinExistence type="predicted"/>
<dbReference type="InterPro" id="IPR027266">
    <property type="entry name" value="TrmE/GcvT-like"/>
</dbReference>
<evidence type="ECO:0000313" key="1">
    <source>
        <dbReference type="EnsemblMetazoa" id="PPA32494.1"/>
    </source>
</evidence>
<dbReference type="PANTHER" id="PTHR42714:SF2">
    <property type="entry name" value="TRNA MODIFICATION GTPASE GTPBP3, MITOCHONDRIAL"/>
    <property type="match status" value="1"/>
</dbReference>
<sequence length="446" mass="49947">MLISCTPGTYLLRDSRSDSSVFSLSYMTSGKVLHSRADDLLIKAAKLNDEQISPLYVKFEKLVKRCNGRDLEMLLYKKDVIFANVNFCLASPLRKRDCLPSLQFLSRQFIVNNFNPVEAAHFLPKPIVLYLSDSKYVNPPIDECIKHLQHRAAQRTIFALASGSLPAALAIYRISGPRSIDALIGMTKRKIWKPRYMYHTKVYDKDGAWFDSAMASFFPGPGTFTGEDSAEFFVHGSYAVVNQMEKSLSSLPGLRYATAGEFSKRSLVNGKINVHEMNALGALLQSTTQRQLEQATRAYEQGNWLQHRLTHIRSKVAVLADFGEDVRSDPNEIRKDIENLLNDVKEKMKKGMAGDRVRKGIRCVLVGRPNAGKSSGFDRSIVSNFPGTTRDTVEMKRLIGGINVTIEDTAGIHSSTDPIEKEGIARSIHKYVKHNELCSLMCCVDV</sequence>
<dbReference type="SUPFAM" id="SSF55550">
    <property type="entry name" value="SH2 domain"/>
    <property type="match status" value="1"/>
</dbReference>
<dbReference type="Proteomes" id="UP000005239">
    <property type="component" value="Unassembled WGS sequence"/>
</dbReference>
<dbReference type="SUPFAM" id="SSF52540">
    <property type="entry name" value="P-loop containing nucleoside triphosphate hydrolases"/>
    <property type="match status" value="1"/>
</dbReference>
<dbReference type="InterPro" id="IPR027368">
    <property type="entry name" value="MnmE_dom2"/>
</dbReference>
<dbReference type="InterPro" id="IPR036860">
    <property type="entry name" value="SH2_dom_sf"/>
</dbReference>
<dbReference type="EnsemblMetazoa" id="PPA32494.1">
    <property type="protein sequence ID" value="PPA32494.1"/>
    <property type="gene ID" value="WBGene00205355"/>
</dbReference>
<dbReference type="Pfam" id="PF01926">
    <property type="entry name" value="MMR_HSR1"/>
    <property type="match status" value="1"/>
</dbReference>
<dbReference type="AlphaFoldDB" id="A0A2A6CCR5"/>
<accession>A0A2A6CCR5</accession>
<dbReference type="Gene3D" id="3.30.1360.120">
    <property type="entry name" value="Probable tRNA modification gtpase trme, domain 1"/>
    <property type="match status" value="1"/>
</dbReference>
<dbReference type="GO" id="GO:0005525">
    <property type="term" value="F:GTP binding"/>
    <property type="evidence" value="ECO:0007669"/>
    <property type="project" value="InterPro"/>
</dbReference>
<dbReference type="InterPro" id="IPR006073">
    <property type="entry name" value="GTP-bd"/>
</dbReference>